<name>A0A3T0ID38_9CAUD</name>
<accession>A0A3T0ID38</accession>
<protein>
    <submittedName>
        <fullName evidence="1">Uncharacterized protein</fullName>
    </submittedName>
</protein>
<proteinExistence type="predicted"/>
<dbReference type="KEGG" id="vg:55612937"/>
<dbReference type="GeneID" id="55612937"/>
<keyword evidence="2" id="KW-1185">Reference proteome</keyword>
<sequence length="84" mass="9737">MFRKKPWQDTDITGWRYSIKPGDSKNSWRVWITDPEGNQYGSHFGLLSYCTYNSRTLEKAEAKVVDSIKKTAYEQTTLVSVTIL</sequence>
<evidence type="ECO:0000313" key="1">
    <source>
        <dbReference type="EMBL" id="AZU97292.1"/>
    </source>
</evidence>
<gene>
    <name evidence="1" type="primary">247</name>
    <name evidence="1" type="ORF">SEA_GILSON_247</name>
</gene>
<organism evidence="1 2">
    <name type="scientific">Streptomyces phage Gilson</name>
    <dbReference type="NCBI Taxonomy" id="2488789"/>
    <lineage>
        <taxon>Viruses</taxon>
        <taxon>Duplodnaviria</taxon>
        <taxon>Heunggongvirae</taxon>
        <taxon>Uroviricota</taxon>
        <taxon>Caudoviricetes</taxon>
        <taxon>Stanwilliamsviridae</taxon>
        <taxon>Loccivirinae</taxon>
        <taxon>Gilsonvirus</taxon>
        <taxon>Gilsonvirus gilson</taxon>
    </lineage>
</organism>
<dbReference type="EMBL" id="MK061412">
    <property type="protein sequence ID" value="AZU97292.1"/>
    <property type="molecule type" value="Genomic_DNA"/>
</dbReference>
<evidence type="ECO:0000313" key="2">
    <source>
        <dbReference type="Proteomes" id="UP000284334"/>
    </source>
</evidence>
<dbReference type="Proteomes" id="UP000284334">
    <property type="component" value="Segment"/>
</dbReference>
<reference evidence="1 2" key="1">
    <citation type="submission" date="2018-10" db="EMBL/GenBank/DDBJ databases">
        <authorList>
            <person name="Soria N.A."/>
            <person name="Batley M.G."/>
            <person name="Hanafy A."/>
            <person name="Singh N."/>
            <person name="Shaffer C.D."/>
            <person name="Weston-Hafer K.A."/>
            <person name="Russell D.A."/>
            <person name="Pope W.H."/>
            <person name="Jacobs-Sera D."/>
            <person name="Hendrix R.W."/>
            <person name="Hatfull G.F."/>
        </authorList>
    </citation>
    <scope>NUCLEOTIDE SEQUENCE [LARGE SCALE GENOMIC DNA]</scope>
</reference>
<dbReference type="RefSeq" id="YP_009842677.1">
    <property type="nucleotide sequence ID" value="NC_048742.1"/>
</dbReference>